<gene>
    <name evidence="3" type="ORF">Rhopal_004436-T1</name>
</gene>
<dbReference type="AlphaFoldDB" id="A0AAV5GFU3"/>
<evidence type="ECO:0000313" key="3">
    <source>
        <dbReference type="EMBL" id="GJN91415.1"/>
    </source>
</evidence>
<feature type="region of interest" description="Disordered" evidence="1">
    <location>
        <begin position="160"/>
        <end position="220"/>
    </location>
</feature>
<dbReference type="PANTHER" id="PTHR34883:SF15">
    <property type="entry name" value="EXTRACELLULAR SERINE-RICH PROTEIN"/>
    <property type="match status" value="1"/>
</dbReference>
<proteinExistence type="predicted"/>
<keyword evidence="4" id="KW-1185">Reference proteome</keyword>
<dbReference type="Proteomes" id="UP001342314">
    <property type="component" value="Unassembled WGS sequence"/>
</dbReference>
<evidence type="ECO:0000313" key="4">
    <source>
        <dbReference type="Proteomes" id="UP001342314"/>
    </source>
</evidence>
<reference evidence="3 4" key="1">
    <citation type="submission" date="2021-12" db="EMBL/GenBank/DDBJ databases">
        <title>High titer production of polyol ester of fatty acids by Rhodotorula paludigena BS15 towards product separation-free biomass refinery.</title>
        <authorList>
            <person name="Mano J."/>
            <person name="Ono H."/>
            <person name="Tanaka T."/>
            <person name="Naito K."/>
            <person name="Sushida H."/>
            <person name="Ike M."/>
            <person name="Tokuyasu K."/>
            <person name="Kitaoka M."/>
        </authorList>
    </citation>
    <scope>NUCLEOTIDE SEQUENCE [LARGE SCALE GENOMIC DNA]</scope>
    <source>
        <strain evidence="3 4">BS15</strain>
    </source>
</reference>
<feature type="signal peptide" evidence="2">
    <location>
        <begin position="1"/>
        <end position="20"/>
    </location>
</feature>
<evidence type="ECO:0008006" key="5">
    <source>
        <dbReference type="Google" id="ProtNLM"/>
    </source>
</evidence>
<dbReference type="InterPro" id="IPR052953">
    <property type="entry name" value="Ser-rich/MCO-related"/>
</dbReference>
<feature type="compositionally biased region" description="Low complexity" evidence="1">
    <location>
        <begin position="161"/>
        <end position="213"/>
    </location>
</feature>
<evidence type="ECO:0000256" key="2">
    <source>
        <dbReference type="SAM" id="SignalP"/>
    </source>
</evidence>
<protein>
    <recommendedName>
        <fullName evidence="5">Extracellular serine-rich protein</fullName>
    </recommendedName>
</protein>
<name>A0AAV5GFU3_9BASI</name>
<dbReference type="EMBL" id="BQKY01000008">
    <property type="protein sequence ID" value="GJN91415.1"/>
    <property type="molecule type" value="Genomic_DNA"/>
</dbReference>
<sequence length="245" mass="24202">MRSPSPLILAALSLASAVHAFTYSVGVGKSEVTGNPGIGFDPSRIVIIGHEDEQNEVVFEFLEGIHRVVQVSPDQPCASSGGFDSGVQRVQAGVLQQQGPSATFNIDNNTGNYYFADIAEDNSPCYLGAVFCINSDETSATDACHAVIARAQALGTQYGVSTTPAAPGASSSTSASSSGSASSASTSSSSSTSSMSAPSSTASRTSSGTAAPAQETGGNGGNGAAAIQVGMGAVALVGAAVAVLA</sequence>
<feature type="chain" id="PRO_5043853928" description="Extracellular serine-rich protein" evidence="2">
    <location>
        <begin position="21"/>
        <end position="245"/>
    </location>
</feature>
<dbReference type="PANTHER" id="PTHR34883">
    <property type="entry name" value="SERINE-RICH PROTEIN, PUTATIVE-RELATED-RELATED"/>
    <property type="match status" value="1"/>
</dbReference>
<organism evidence="3 4">
    <name type="scientific">Rhodotorula paludigena</name>
    <dbReference type="NCBI Taxonomy" id="86838"/>
    <lineage>
        <taxon>Eukaryota</taxon>
        <taxon>Fungi</taxon>
        <taxon>Dikarya</taxon>
        <taxon>Basidiomycota</taxon>
        <taxon>Pucciniomycotina</taxon>
        <taxon>Microbotryomycetes</taxon>
        <taxon>Sporidiobolales</taxon>
        <taxon>Sporidiobolaceae</taxon>
        <taxon>Rhodotorula</taxon>
    </lineage>
</organism>
<accession>A0AAV5GFU3</accession>
<evidence type="ECO:0000256" key="1">
    <source>
        <dbReference type="SAM" id="MobiDB-lite"/>
    </source>
</evidence>
<keyword evidence="2" id="KW-0732">Signal</keyword>
<comment type="caution">
    <text evidence="3">The sequence shown here is derived from an EMBL/GenBank/DDBJ whole genome shotgun (WGS) entry which is preliminary data.</text>
</comment>